<dbReference type="InterPro" id="IPR007981">
    <property type="entry name" value="Peptidase_A5"/>
</dbReference>
<keyword evidence="1" id="KW-0472">Membrane</keyword>
<dbReference type="KEGG" id="sjv:SJAV_10010"/>
<proteinExistence type="predicted"/>
<evidence type="ECO:0000313" key="2">
    <source>
        <dbReference type="EMBL" id="BFH73057.1"/>
    </source>
</evidence>
<gene>
    <name evidence="2" type="ORF">SJAV_10010</name>
</gene>
<dbReference type="Pfam" id="PF05317">
    <property type="entry name" value="Thermopsin"/>
    <property type="match status" value="1"/>
</dbReference>
<evidence type="ECO:0000256" key="1">
    <source>
        <dbReference type="SAM" id="Phobius"/>
    </source>
</evidence>
<dbReference type="EMBL" id="AP031322">
    <property type="protein sequence ID" value="BFH73057.1"/>
    <property type="molecule type" value="Genomic_DNA"/>
</dbReference>
<keyword evidence="1" id="KW-0812">Transmembrane</keyword>
<protein>
    <submittedName>
        <fullName evidence="2">Thermopsin</fullName>
    </submittedName>
</protein>
<accession>A0AAT9GQI5</accession>
<dbReference type="GeneID" id="92353929"/>
<sequence>MRFYSIFILILFLFSIVVAGYIPLPSHEYVYFNLYLPEGYKLNIISFSSQEFPLLIFTLQQFNNWIKGINSKPVILTNISKGSYSFYLNPGNYVVVIDGANNSYPSPQNYEIFIVPYNALALLSQPRNSSAIGIVAYGVGNKSVCSVSTNAILGFFNITSLYAYNSSYNPQSGASLQLNTVLYGEDNQSLFLQDVIGFITSENQLQFVANVWNVSSVSALLNNSYFYSNYTHFYSYKLPLAGFLIINVSNVSNGMRISFGYVIIQNGTFVKPDIKFFNTVFFPFKGYLLIDPYNLTGDYHAYDAELVFGGYSGGEITSFVSLNASLALYYNSTYGWKPFRSLYTYSVNTGEGTTDLHVSIRDSYANVYVGNENLGLLTEKFNPPSPLFLYVFIIPYNYSFYLNSSYKIYFPENISGKYEFARLNYISVNGKTVNNGYVIPYPDLPREVYVDVNYTYYYYVNIMLPNGSTIKGWFKEGSEINIPKVIYLNTEERYVLENNSTLIVSQPLINYTPEYVLQYKATINNITEWLNQGSKIILYSPTFLLFNVKWVGTYNVSNGGVIEVNSPIIEKEVKILNYSSIMFLLIIIVIILIVFLIKRILS</sequence>
<keyword evidence="1" id="KW-1133">Transmembrane helix</keyword>
<organism evidence="2">
    <name type="scientific">Sulfurisphaera javensis</name>
    <dbReference type="NCBI Taxonomy" id="2049879"/>
    <lineage>
        <taxon>Archaea</taxon>
        <taxon>Thermoproteota</taxon>
        <taxon>Thermoprotei</taxon>
        <taxon>Sulfolobales</taxon>
        <taxon>Sulfolobaceae</taxon>
        <taxon>Sulfurisphaera</taxon>
    </lineage>
</organism>
<dbReference type="AlphaFoldDB" id="A0AAT9GQI5"/>
<name>A0AAT9GQI5_9CREN</name>
<feature type="transmembrane region" description="Helical" evidence="1">
    <location>
        <begin position="575"/>
        <end position="597"/>
    </location>
</feature>
<dbReference type="RefSeq" id="WP_369611233.1">
    <property type="nucleotide sequence ID" value="NZ_AP031322.1"/>
</dbReference>
<reference evidence="2" key="1">
    <citation type="submission" date="2024-03" db="EMBL/GenBank/DDBJ databases">
        <title>Complete genome sequence of Sulfurisphaera javensis strain KD-1.</title>
        <authorList>
            <person name="Sakai H."/>
            <person name="Nur N."/>
            <person name="Suwanto A."/>
            <person name="Kurosawa N."/>
        </authorList>
    </citation>
    <scope>NUCLEOTIDE SEQUENCE</scope>
    <source>
        <strain evidence="2">KD-1</strain>
    </source>
</reference>